<dbReference type="SUPFAM" id="SSF52540">
    <property type="entry name" value="P-loop containing nucleoside triphosphate hydrolases"/>
    <property type="match status" value="1"/>
</dbReference>
<dbReference type="GO" id="GO:0061982">
    <property type="term" value="P:meiosis I cell cycle process"/>
    <property type="evidence" value="ECO:0007669"/>
    <property type="project" value="UniProtKB-ARBA"/>
</dbReference>
<organism evidence="2 3">
    <name type="scientific">Cutaneotrichosporon oleaginosum</name>
    <dbReference type="NCBI Taxonomy" id="879819"/>
    <lineage>
        <taxon>Eukaryota</taxon>
        <taxon>Fungi</taxon>
        <taxon>Dikarya</taxon>
        <taxon>Basidiomycota</taxon>
        <taxon>Agaricomycotina</taxon>
        <taxon>Tremellomycetes</taxon>
        <taxon>Trichosporonales</taxon>
        <taxon>Trichosporonaceae</taxon>
        <taxon>Cutaneotrichosporon</taxon>
    </lineage>
</organism>
<dbReference type="GO" id="GO:0090656">
    <property type="term" value="P:t-circle formation"/>
    <property type="evidence" value="ECO:0007669"/>
    <property type="project" value="TreeGrafter"/>
</dbReference>
<dbReference type="GeneID" id="28980663"/>
<dbReference type="PANTHER" id="PTHR46487:SF1">
    <property type="entry name" value="DNA REPAIR PROTEIN XRCC3"/>
    <property type="match status" value="1"/>
</dbReference>
<dbReference type="GO" id="GO:0140664">
    <property type="term" value="F:ATP-dependent DNA damage sensor activity"/>
    <property type="evidence" value="ECO:0007669"/>
    <property type="project" value="InterPro"/>
</dbReference>
<name>A0A0J0XDF1_9TREE</name>
<dbReference type="GO" id="GO:0005524">
    <property type="term" value="F:ATP binding"/>
    <property type="evidence" value="ECO:0007669"/>
    <property type="project" value="InterPro"/>
</dbReference>
<sequence length="174" mass="18972">IRLLIIDSITALLRGQTEGSTTSLAQRSLYLSSIADRLKALAVAHELAVVVVNQVKDVFAPGFGGIDPDEALPPMLYATQARHFSGQSPGVAKEAALGIVWAISVNTRLMLARTGRRRILSDDDLRSAKRARSDHPLQHQTSETEEKVLVRRIHLVFSPFAHPATLDYVILGDG</sequence>
<reference evidence="2 3" key="1">
    <citation type="submission" date="2015-03" db="EMBL/GenBank/DDBJ databases">
        <title>Genomics and transcriptomics of the oil-accumulating basidiomycete yeast T. oleaginosus allow insights into substrate utilization and the diverse evolutionary trajectories of mating systems in fungi.</title>
        <authorList>
            <consortium name="DOE Joint Genome Institute"/>
            <person name="Kourist R."/>
            <person name="Kracht O."/>
            <person name="Bracharz F."/>
            <person name="Lipzen A."/>
            <person name="Nolan M."/>
            <person name="Ohm R."/>
            <person name="Grigoriev I."/>
            <person name="Sun S."/>
            <person name="Heitman J."/>
            <person name="Bruck T."/>
            <person name="Nowrousian M."/>
        </authorList>
    </citation>
    <scope>NUCLEOTIDE SEQUENCE [LARGE SCALE GENOMIC DNA]</scope>
    <source>
        <strain evidence="2 3">IBC0246</strain>
    </source>
</reference>
<dbReference type="GO" id="GO:0000722">
    <property type="term" value="P:telomere maintenance via recombination"/>
    <property type="evidence" value="ECO:0007669"/>
    <property type="project" value="TreeGrafter"/>
</dbReference>
<dbReference type="OrthoDB" id="1861185at2759"/>
<feature type="domain" description="RecA family profile 1" evidence="1">
    <location>
        <begin position="1"/>
        <end position="55"/>
    </location>
</feature>
<keyword evidence="3" id="KW-1185">Reference proteome</keyword>
<accession>A0A0J0XDF1</accession>
<feature type="non-terminal residue" evidence="2">
    <location>
        <position position="174"/>
    </location>
</feature>
<dbReference type="PANTHER" id="PTHR46487">
    <property type="entry name" value="DNA REPAIR PROTEIN XRCC3"/>
    <property type="match status" value="1"/>
</dbReference>
<evidence type="ECO:0000313" key="3">
    <source>
        <dbReference type="Proteomes" id="UP000053611"/>
    </source>
</evidence>
<dbReference type="EMBL" id="KQ087272">
    <property type="protein sequence ID" value="KLT39063.1"/>
    <property type="molecule type" value="Genomic_DNA"/>
</dbReference>
<dbReference type="AlphaFoldDB" id="A0A0J0XDF1"/>
<dbReference type="GO" id="GO:0005657">
    <property type="term" value="C:replication fork"/>
    <property type="evidence" value="ECO:0007669"/>
    <property type="project" value="TreeGrafter"/>
</dbReference>
<dbReference type="PROSITE" id="PS50162">
    <property type="entry name" value="RECA_2"/>
    <property type="match status" value="1"/>
</dbReference>
<dbReference type="InterPro" id="IPR013632">
    <property type="entry name" value="Rad51_C"/>
</dbReference>
<dbReference type="GO" id="GO:0045003">
    <property type="term" value="P:double-strand break repair via synthesis-dependent strand annealing"/>
    <property type="evidence" value="ECO:0007669"/>
    <property type="project" value="TreeGrafter"/>
</dbReference>
<dbReference type="STRING" id="879819.A0A0J0XDF1"/>
<dbReference type="Pfam" id="PF08423">
    <property type="entry name" value="Rad51"/>
    <property type="match status" value="1"/>
</dbReference>
<dbReference type="InterPro" id="IPR027417">
    <property type="entry name" value="P-loop_NTPase"/>
</dbReference>
<dbReference type="Gene3D" id="3.40.50.300">
    <property type="entry name" value="P-loop containing nucleotide triphosphate hydrolases"/>
    <property type="match status" value="1"/>
</dbReference>
<evidence type="ECO:0000259" key="1">
    <source>
        <dbReference type="PROSITE" id="PS50162"/>
    </source>
</evidence>
<gene>
    <name evidence="2" type="ORF">CC85DRAFT_232269</name>
</gene>
<dbReference type="InterPro" id="IPR020588">
    <property type="entry name" value="RecA_ATP-bd"/>
</dbReference>
<dbReference type="GO" id="GO:0071140">
    <property type="term" value="P:resolution of mitotic recombination intermediates"/>
    <property type="evidence" value="ECO:0007669"/>
    <property type="project" value="TreeGrafter"/>
</dbReference>
<dbReference type="Proteomes" id="UP000053611">
    <property type="component" value="Unassembled WGS sequence"/>
</dbReference>
<evidence type="ECO:0000313" key="2">
    <source>
        <dbReference type="EMBL" id="KLT39063.1"/>
    </source>
</evidence>
<dbReference type="GO" id="GO:0033065">
    <property type="term" value="C:Rad51C-XRCC3 complex"/>
    <property type="evidence" value="ECO:0007669"/>
    <property type="project" value="TreeGrafter"/>
</dbReference>
<feature type="non-terminal residue" evidence="2">
    <location>
        <position position="1"/>
    </location>
</feature>
<protein>
    <recommendedName>
        <fullName evidence="1">RecA family profile 1 domain-containing protein</fullName>
    </recommendedName>
</protein>
<dbReference type="GO" id="GO:0000400">
    <property type="term" value="F:four-way junction DNA binding"/>
    <property type="evidence" value="ECO:0007669"/>
    <property type="project" value="TreeGrafter"/>
</dbReference>
<proteinExistence type="predicted"/>